<dbReference type="Proteomes" id="UP000578449">
    <property type="component" value="Unassembled WGS sequence"/>
</dbReference>
<evidence type="ECO:0008006" key="4">
    <source>
        <dbReference type="Google" id="ProtNLM"/>
    </source>
</evidence>
<name>A0A840NWZ3_9ACTN</name>
<evidence type="ECO:0000256" key="1">
    <source>
        <dbReference type="SAM" id="MobiDB-lite"/>
    </source>
</evidence>
<comment type="caution">
    <text evidence="2">The sequence shown here is derived from an EMBL/GenBank/DDBJ whole genome shotgun (WGS) entry which is preliminary data.</text>
</comment>
<gene>
    <name evidence="2" type="ORF">HNP84_001751</name>
</gene>
<evidence type="ECO:0000313" key="2">
    <source>
        <dbReference type="EMBL" id="MBB5132038.1"/>
    </source>
</evidence>
<organism evidence="2 3">
    <name type="scientific">Thermocatellispora tengchongensis</name>
    <dbReference type="NCBI Taxonomy" id="1073253"/>
    <lineage>
        <taxon>Bacteria</taxon>
        <taxon>Bacillati</taxon>
        <taxon>Actinomycetota</taxon>
        <taxon>Actinomycetes</taxon>
        <taxon>Streptosporangiales</taxon>
        <taxon>Streptosporangiaceae</taxon>
        <taxon>Thermocatellispora</taxon>
    </lineage>
</organism>
<feature type="region of interest" description="Disordered" evidence="1">
    <location>
        <begin position="357"/>
        <end position="403"/>
    </location>
</feature>
<dbReference type="EMBL" id="JACHGN010000003">
    <property type="protein sequence ID" value="MBB5132038.1"/>
    <property type="molecule type" value="Genomic_DNA"/>
</dbReference>
<accession>A0A840NWZ3</accession>
<keyword evidence="3" id="KW-1185">Reference proteome</keyword>
<dbReference type="InterPro" id="IPR011050">
    <property type="entry name" value="Pectin_lyase_fold/virulence"/>
</dbReference>
<dbReference type="AlphaFoldDB" id="A0A840NWZ3"/>
<feature type="compositionally biased region" description="Low complexity" evidence="1">
    <location>
        <begin position="357"/>
        <end position="369"/>
    </location>
</feature>
<dbReference type="RefSeq" id="WP_185048829.1">
    <property type="nucleotide sequence ID" value="NZ_BAABIX010000027.1"/>
</dbReference>
<feature type="compositionally biased region" description="Basic and acidic residues" evidence="1">
    <location>
        <begin position="374"/>
        <end position="389"/>
    </location>
</feature>
<proteinExistence type="predicted"/>
<reference evidence="2 3" key="1">
    <citation type="submission" date="2020-08" db="EMBL/GenBank/DDBJ databases">
        <title>Genomic Encyclopedia of Type Strains, Phase IV (KMG-IV): sequencing the most valuable type-strain genomes for metagenomic binning, comparative biology and taxonomic classification.</title>
        <authorList>
            <person name="Goeker M."/>
        </authorList>
    </citation>
    <scope>NUCLEOTIDE SEQUENCE [LARGE SCALE GENOMIC DNA]</scope>
    <source>
        <strain evidence="2 3">DSM 45615</strain>
    </source>
</reference>
<protein>
    <recommendedName>
        <fullName evidence="4">Right handed beta helix domain-containing protein</fullName>
    </recommendedName>
</protein>
<evidence type="ECO:0000313" key="3">
    <source>
        <dbReference type="Proteomes" id="UP000578449"/>
    </source>
</evidence>
<dbReference type="SUPFAM" id="SSF51126">
    <property type="entry name" value="Pectin lyase-like"/>
    <property type="match status" value="1"/>
</dbReference>
<sequence length="403" mass="39295">MAAAALAATPTAAHAETTTFVPCTGANGGAQGLRRAIETAQGPQGAGSGIIELAAGCAYVFDTPSPAGGNRALTITGRILISGKGSIITRRADAPRFGIFSVRQNASLTLVGVTVSGGSPRSGPDGAGGGIANAGTLILKYSEVTGNRADSGGGISAESGSLTQLYSSIVKGNRSTPASRVVGVGGGGIGSVGGTVSVVGSLIADNTTTADGGGISNLGGTVVLIHSTVAGNRAANGGGVTNASGTLQTRKTKIVHNVATRDGGGLANLIFPTGGPSDAELRDSLVAGNNADRGGGIWNESSVNLVNTRVVDNEPDNCAGTSPVPGCPGDFTASANAAQLNAAEAGTVGAGTVGAGTATSGTAADATGTRLVSRRPDRLGSSRPVRDGSSRSPQRQDLLRGAR</sequence>